<keyword evidence="5 8" id="KW-0378">Hydrolase</keyword>
<keyword evidence="8" id="KW-0235">DNA replication</keyword>
<comment type="function">
    <text evidence="8">SbcCD cleaves DNA hairpin structures. These structures can inhibit DNA replication and are intermediates in certain DNA recombination reactions. The complex acts as a 3'-&gt;5' double strand exonuclease that can open hairpins. It also has a 5' single-strand endonuclease activity.</text>
</comment>
<name>A0ABW0YSA5_9BACI</name>
<evidence type="ECO:0000256" key="2">
    <source>
        <dbReference type="ARBA" id="ARBA00011322"/>
    </source>
</evidence>
<comment type="caution">
    <text evidence="11">The sequence shown here is derived from an EMBL/GenBank/DDBJ whole genome shotgun (WGS) entry which is preliminary data.</text>
</comment>
<comment type="similarity">
    <text evidence="1 8">Belongs to the SbcD family.</text>
</comment>
<feature type="domain" description="Nuclease SbcCD subunit D C-terminal" evidence="10">
    <location>
        <begin position="274"/>
        <end position="364"/>
    </location>
</feature>
<dbReference type="Pfam" id="PF12320">
    <property type="entry name" value="SbcD_C"/>
    <property type="match status" value="1"/>
</dbReference>
<keyword evidence="6 8" id="KW-0269">Exonuclease</keyword>
<dbReference type="SUPFAM" id="SSF56300">
    <property type="entry name" value="Metallo-dependent phosphatases"/>
    <property type="match status" value="1"/>
</dbReference>
<dbReference type="InterPro" id="IPR041796">
    <property type="entry name" value="Mre11_N"/>
</dbReference>
<evidence type="ECO:0000256" key="5">
    <source>
        <dbReference type="ARBA" id="ARBA00022801"/>
    </source>
</evidence>
<comment type="subunit">
    <text evidence="2 8">Heterodimer of SbcC and SbcD.</text>
</comment>
<dbReference type="Pfam" id="PF00149">
    <property type="entry name" value="Metallophos"/>
    <property type="match status" value="1"/>
</dbReference>
<accession>A0ABW0YSA5</accession>
<keyword evidence="8" id="KW-0255">Endonuclease</keyword>
<reference evidence="12" key="1">
    <citation type="journal article" date="2019" name="Int. J. Syst. Evol. Microbiol.">
        <title>The Global Catalogue of Microorganisms (GCM) 10K type strain sequencing project: providing services to taxonomists for standard genome sequencing and annotation.</title>
        <authorList>
            <consortium name="The Broad Institute Genomics Platform"/>
            <consortium name="The Broad Institute Genome Sequencing Center for Infectious Disease"/>
            <person name="Wu L."/>
            <person name="Ma J."/>
        </authorList>
    </citation>
    <scope>NUCLEOTIDE SEQUENCE [LARGE SCALE GENOMIC DNA]</scope>
    <source>
        <strain evidence="12">CECT 7184</strain>
    </source>
</reference>
<dbReference type="EMBL" id="JBHSOZ010000010">
    <property type="protein sequence ID" value="MFC5714362.1"/>
    <property type="molecule type" value="Genomic_DNA"/>
</dbReference>
<evidence type="ECO:0000256" key="4">
    <source>
        <dbReference type="ARBA" id="ARBA00022722"/>
    </source>
</evidence>
<dbReference type="GO" id="GO:0004527">
    <property type="term" value="F:exonuclease activity"/>
    <property type="evidence" value="ECO:0007669"/>
    <property type="project" value="UniProtKB-KW"/>
</dbReference>
<keyword evidence="12" id="KW-1185">Reference proteome</keyword>
<sequence>MRLLHTADWHLGRTLEGRDRLAEHEQFFDELALIVEEEKIDAILMAGDVFDSVNPPAAAEQLFYESMARLSNKGKRPVAIIAGNHDHPERLSAARTLAKEQAISIIGYPTKETTYLEVPSCGERLHLASLPYPSESRLKESFVEEGEEETLREAYDHRIKQIFGELTKTFDPKDVNIAMSHIFVAGGSATDSERPIEVGGAYTIRATSLPENVQYTALGHLHRPQNVKRAPGKARYAGSPLAFSFSEAGYSKSVTIIDAEPGGEAMVKEVHLSCGKPLVRWRAKEGLSQVHQWMSEKRDSQSWIDLEVHLEHTPSMEEIHRLRKEYPGIVTIRPIFPEQKATNEQKRDQVPIDQLFYKFYERQTGGAQPEEDLVRLFLELVNEEEEVTS</sequence>
<dbReference type="RefSeq" id="WP_385943012.1">
    <property type="nucleotide sequence ID" value="NZ_JBHSOZ010000010.1"/>
</dbReference>
<dbReference type="Proteomes" id="UP001596142">
    <property type="component" value="Unassembled WGS sequence"/>
</dbReference>
<dbReference type="InterPro" id="IPR029052">
    <property type="entry name" value="Metallo-depent_PP-like"/>
</dbReference>
<proteinExistence type="inferred from homology"/>
<evidence type="ECO:0000256" key="6">
    <source>
        <dbReference type="ARBA" id="ARBA00022839"/>
    </source>
</evidence>
<evidence type="ECO:0000313" key="11">
    <source>
        <dbReference type="EMBL" id="MFC5714362.1"/>
    </source>
</evidence>
<feature type="domain" description="Calcineurin-like phosphoesterase" evidence="9">
    <location>
        <begin position="1"/>
        <end position="224"/>
    </location>
</feature>
<keyword evidence="7 8" id="KW-0233">DNA recombination</keyword>
<dbReference type="Gene3D" id="3.60.21.10">
    <property type="match status" value="1"/>
</dbReference>
<dbReference type="InterPro" id="IPR004593">
    <property type="entry name" value="SbcD"/>
</dbReference>
<gene>
    <name evidence="8" type="primary">sbcD</name>
    <name evidence="11" type="ORF">ACFPU1_16550</name>
</gene>
<keyword evidence="4 8" id="KW-0540">Nuclease</keyword>
<evidence type="ECO:0000259" key="10">
    <source>
        <dbReference type="Pfam" id="PF12320"/>
    </source>
</evidence>
<organism evidence="11 12">
    <name type="scientific">Thalassorhabdus alkalitolerans</name>
    <dbReference type="NCBI Taxonomy" id="2282697"/>
    <lineage>
        <taxon>Bacteria</taxon>
        <taxon>Bacillati</taxon>
        <taxon>Bacillota</taxon>
        <taxon>Bacilli</taxon>
        <taxon>Bacillales</taxon>
        <taxon>Bacillaceae</taxon>
        <taxon>Thalassorhabdus</taxon>
    </lineage>
</organism>
<dbReference type="PANTHER" id="PTHR30337">
    <property type="entry name" value="COMPONENT OF ATP-DEPENDENT DSDNA EXONUCLEASE"/>
    <property type="match status" value="1"/>
</dbReference>
<evidence type="ECO:0000313" key="12">
    <source>
        <dbReference type="Proteomes" id="UP001596142"/>
    </source>
</evidence>
<evidence type="ECO:0000256" key="1">
    <source>
        <dbReference type="ARBA" id="ARBA00010555"/>
    </source>
</evidence>
<dbReference type="InterPro" id="IPR004843">
    <property type="entry name" value="Calcineurin-like_PHP"/>
</dbReference>
<evidence type="ECO:0000256" key="8">
    <source>
        <dbReference type="RuleBase" id="RU363069"/>
    </source>
</evidence>
<evidence type="ECO:0000256" key="3">
    <source>
        <dbReference type="ARBA" id="ARBA00013365"/>
    </source>
</evidence>
<dbReference type="InterPro" id="IPR026843">
    <property type="entry name" value="SbcD_C"/>
</dbReference>
<dbReference type="InterPro" id="IPR050535">
    <property type="entry name" value="DNA_Repair-Maintenance_Comp"/>
</dbReference>
<dbReference type="CDD" id="cd00840">
    <property type="entry name" value="MPP_Mre11_N"/>
    <property type="match status" value="1"/>
</dbReference>
<evidence type="ECO:0000256" key="7">
    <source>
        <dbReference type="ARBA" id="ARBA00023172"/>
    </source>
</evidence>
<dbReference type="NCBIfam" id="TIGR00619">
    <property type="entry name" value="sbcd"/>
    <property type="match status" value="1"/>
</dbReference>
<evidence type="ECO:0000259" key="9">
    <source>
        <dbReference type="Pfam" id="PF00149"/>
    </source>
</evidence>
<dbReference type="PANTHER" id="PTHR30337:SF0">
    <property type="entry name" value="NUCLEASE SBCCD SUBUNIT D"/>
    <property type="match status" value="1"/>
</dbReference>
<protein>
    <recommendedName>
        <fullName evidence="3 8">Nuclease SbcCD subunit D</fullName>
    </recommendedName>
</protein>